<dbReference type="SUPFAM" id="SSF52540">
    <property type="entry name" value="P-loop containing nucleoside triphosphate hydrolases"/>
    <property type="match status" value="1"/>
</dbReference>
<comment type="caution">
    <text evidence="2">The sequence shown here is derived from an EMBL/GenBank/DDBJ whole genome shotgun (WGS) entry which is preliminary data.</text>
</comment>
<evidence type="ECO:0000313" key="2">
    <source>
        <dbReference type="EMBL" id="KAF8397727.1"/>
    </source>
</evidence>
<dbReference type="PANTHER" id="PTHR47978">
    <property type="match status" value="1"/>
</dbReference>
<evidence type="ECO:0000313" key="3">
    <source>
        <dbReference type="Proteomes" id="UP000655225"/>
    </source>
</evidence>
<dbReference type="PRINTS" id="PR00449">
    <property type="entry name" value="RASTRNSFRMNG"/>
</dbReference>
<accession>A0A835DEF3</accession>
<protein>
    <submittedName>
        <fullName evidence="2">Uncharacterized protein</fullName>
    </submittedName>
</protein>
<keyword evidence="1" id="KW-0547">Nucleotide-binding</keyword>
<dbReference type="InterPro" id="IPR027417">
    <property type="entry name" value="P-loop_NTPase"/>
</dbReference>
<dbReference type="SMART" id="SM00173">
    <property type="entry name" value="RAS"/>
    <property type="match status" value="1"/>
</dbReference>
<evidence type="ECO:0000256" key="1">
    <source>
        <dbReference type="ARBA" id="ARBA00022741"/>
    </source>
</evidence>
<dbReference type="Proteomes" id="UP000655225">
    <property type="component" value="Unassembled WGS sequence"/>
</dbReference>
<dbReference type="AlphaFoldDB" id="A0A835DEF3"/>
<name>A0A835DEF3_TETSI</name>
<sequence length="213" mass="23814">MRVWRILAAPVACCYLWVPELYRTAITIYDLQTFLNIDIGNLASASPNLDTDAVTFAWCVDDPTLWASSVGNSWGTTYHASMIRGQGNPTLVMMLVANKADLETKREVATEEGERYAQENGLLVIETSAKTAQNVNELFYEIGNFFVRSPCARLYDNISLSLQPNPGFIGPQLHFIFMIQACPSMYDRMLGDFCSKALGKSFPFALNWNESAQ</sequence>
<reference evidence="2 3" key="1">
    <citation type="submission" date="2020-04" db="EMBL/GenBank/DDBJ databases">
        <title>Plant Genome Project.</title>
        <authorList>
            <person name="Zhang R.-G."/>
        </authorList>
    </citation>
    <scope>NUCLEOTIDE SEQUENCE [LARGE SCALE GENOMIC DNA]</scope>
    <source>
        <strain evidence="2">YNK0</strain>
        <tissue evidence="2">Leaf</tissue>
    </source>
</reference>
<organism evidence="2 3">
    <name type="scientific">Tetracentron sinense</name>
    <name type="common">Spur-leaf</name>
    <dbReference type="NCBI Taxonomy" id="13715"/>
    <lineage>
        <taxon>Eukaryota</taxon>
        <taxon>Viridiplantae</taxon>
        <taxon>Streptophyta</taxon>
        <taxon>Embryophyta</taxon>
        <taxon>Tracheophyta</taxon>
        <taxon>Spermatophyta</taxon>
        <taxon>Magnoliopsida</taxon>
        <taxon>Trochodendrales</taxon>
        <taxon>Trochodendraceae</taxon>
        <taxon>Tetracentron</taxon>
    </lineage>
</organism>
<dbReference type="Pfam" id="PF00071">
    <property type="entry name" value="Ras"/>
    <property type="match status" value="1"/>
</dbReference>
<keyword evidence="3" id="KW-1185">Reference proteome</keyword>
<dbReference type="PROSITE" id="PS51419">
    <property type="entry name" value="RAB"/>
    <property type="match status" value="1"/>
</dbReference>
<dbReference type="EMBL" id="JABCRI010000011">
    <property type="protein sequence ID" value="KAF8397727.1"/>
    <property type="molecule type" value="Genomic_DNA"/>
</dbReference>
<dbReference type="InterPro" id="IPR001806">
    <property type="entry name" value="Small_GTPase"/>
</dbReference>
<dbReference type="Gene3D" id="3.40.50.300">
    <property type="entry name" value="P-loop containing nucleotide triphosphate hydrolases"/>
    <property type="match status" value="1"/>
</dbReference>
<proteinExistence type="predicted"/>
<dbReference type="OrthoDB" id="63533at2759"/>
<gene>
    <name evidence="2" type="ORF">HHK36_016649</name>
</gene>
<dbReference type="GO" id="GO:0003924">
    <property type="term" value="F:GTPase activity"/>
    <property type="evidence" value="ECO:0007669"/>
    <property type="project" value="InterPro"/>
</dbReference>
<dbReference type="SMART" id="SM00175">
    <property type="entry name" value="RAB"/>
    <property type="match status" value="1"/>
</dbReference>
<dbReference type="GO" id="GO:0005525">
    <property type="term" value="F:GTP binding"/>
    <property type="evidence" value="ECO:0007669"/>
    <property type="project" value="InterPro"/>
</dbReference>